<dbReference type="InterPro" id="IPR044974">
    <property type="entry name" value="Disease_R_plants"/>
</dbReference>
<evidence type="ECO:0000259" key="2">
    <source>
        <dbReference type="Pfam" id="PF23282"/>
    </source>
</evidence>
<dbReference type="Gene3D" id="1.10.8.430">
    <property type="entry name" value="Helical domain of apoptotic protease-activating factors"/>
    <property type="match status" value="1"/>
</dbReference>
<evidence type="ECO:0000313" key="4">
    <source>
        <dbReference type="RefSeq" id="XP_060672689.1"/>
    </source>
</evidence>
<dbReference type="PANTHER" id="PTHR11017">
    <property type="entry name" value="LEUCINE-RICH REPEAT-CONTAINING PROTEIN"/>
    <property type="match status" value="1"/>
</dbReference>
<sequence>MDMIRTFKSTHPSKEYEELSEQVIAYAHGLPSALEVLGSFLCGKSVNQWESALDRLKKYPNKDITKVLQINFDGLEDIEKSIFLDIACFFNGFEEDNVIQIMDSCGFFPEIRIRVLIDKSLLHVDNDGKVWMHDLLQDTGKEIVREKSRNEPGRCSRIWDYDNLRHVLEYNMVRGFLT</sequence>
<reference evidence="4" key="1">
    <citation type="submission" date="2025-08" db="UniProtKB">
        <authorList>
            <consortium name="RefSeq"/>
        </authorList>
    </citation>
    <scope>IDENTIFICATION</scope>
    <source>
        <tissue evidence="4">Seedling</tissue>
    </source>
</reference>
<organism evidence="3 4">
    <name type="scientific">Ziziphus jujuba</name>
    <name type="common">Chinese jujube</name>
    <name type="synonym">Ziziphus sativa</name>
    <dbReference type="NCBI Taxonomy" id="326968"/>
    <lineage>
        <taxon>Eukaryota</taxon>
        <taxon>Viridiplantae</taxon>
        <taxon>Streptophyta</taxon>
        <taxon>Embryophyta</taxon>
        <taxon>Tracheophyta</taxon>
        <taxon>Spermatophyta</taxon>
        <taxon>Magnoliopsida</taxon>
        <taxon>eudicotyledons</taxon>
        <taxon>Gunneridae</taxon>
        <taxon>Pentapetalae</taxon>
        <taxon>rosids</taxon>
        <taxon>fabids</taxon>
        <taxon>Rosales</taxon>
        <taxon>Rhamnaceae</taxon>
        <taxon>Paliureae</taxon>
        <taxon>Ziziphus</taxon>
    </lineage>
</organism>
<dbReference type="Proteomes" id="UP001652623">
    <property type="component" value="Chromosome 4"/>
</dbReference>
<dbReference type="InterPro" id="IPR058192">
    <property type="entry name" value="WHD_ROQ1-like"/>
</dbReference>
<proteinExistence type="predicted"/>
<accession>A0ABM4A7I2</accession>
<keyword evidence="1" id="KW-0677">Repeat</keyword>
<dbReference type="SUPFAM" id="SSF46785">
    <property type="entry name" value="Winged helix' DNA-binding domain"/>
    <property type="match status" value="1"/>
</dbReference>
<evidence type="ECO:0000313" key="3">
    <source>
        <dbReference type="Proteomes" id="UP001652623"/>
    </source>
</evidence>
<dbReference type="RefSeq" id="XP_060672689.1">
    <property type="nucleotide sequence ID" value="XM_060816706.1"/>
</dbReference>
<dbReference type="GeneID" id="132799262"/>
<dbReference type="InterPro" id="IPR042197">
    <property type="entry name" value="Apaf_helical"/>
</dbReference>
<dbReference type="InterPro" id="IPR036390">
    <property type="entry name" value="WH_DNA-bd_sf"/>
</dbReference>
<dbReference type="InterPro" id="IPR027417">
    <property type="entry name" value="P-loop_NTPase"/>
</dbReference>
<dbReference type="Pfam" id="PF23282">
    <property type="entry name" value="WHD_ROQ1"/>
    <property type="match status" value="1"/>
</dbReference>
<dbReference type="SUPFAM" id="SSF52540">
    <property type="entry name" value="P-loop containing nucleoside triphosphate hydrolases"/>
    <property type="match status" value="1"/>
</dbReference>
<dbReference type="PANTHER" id="PTHR11017:SF527">
    <property type="entry name" value="TMV RESISTANCE PROTEIN N-LIKE"/>
    <property type="match status" value="1"/>
</dbReference>
<keyword evidence="3" id="KW-1185">Reference proteome</keyword>
<gene>
    <name evidence="4" type="primary">LOC132799262</name>
</gene>
<evidence type="ECO:0000256" key="1">
    <source>
        <dbReference type="ARBA" id="ARBA00022737"/>
    </source>
</evidence>
<feature type="domain" description="Disease resistance protein Roq1-like winged-helix" evidence="2">
    <location>
        <begin position="78"/>
        <end position="148"/>
    </location>
</feature>
<name>A0ABM4A7I2_ZIZJJ</name>
<protein>
    <submittedName>
        <fullName evidence="4">Disease resistance protein RUN1-like</fullName>
    </submittedName>
</protein>